<feature type="non-terminal residue" evidence="2">
    <location>
        <position position="75"/>
    </location>
</feature>
<feature type="compositionally biased region" description="Basic and acidic residues" evidence="1">
    <location>
        <begin position="63"/>
        <end position="75"/>
    </location>
</feature>
<feature type="compositionally biased region" description="Polar residues" evidence="1">
    <location>
        <begin position="1"/>
        <end position="18"/>
    </location>
</feature>
<keyword evidence="3" id="KW-1185">Reference proteome</keyword>
<accession>A0A5C3QBG7</accession>
<dbReference type="Proteomes" id="UP000305067">
    <property type="component" value="Unassembled WGS sequence"/>
</dbReference>
<protein>
    <submittedName>
        <fullName evidence="2">Uncharacterized protein</fullName>
    </submittedName>
</protein>
<evidence type="ECO:0000313" key="2">
    <source>
        <dbReference type="EMBL" id="TFK95783.1"/>
    </source>
</evidence>
<organism evidence="2 3">
    <name type="scientific">Pterulicium gracile</name>
    <dbReference type="NCBI Taxonomy" id="1884261"/>
    <lineage>
        <taxon>Eukaryota</taxon>
        <taxon>Fungi</taxon>
        <taxon>Dikarya</taxon>
        <taxon>Basidiomycota</taxon>
        <taxon>Agaricomycotina</taxon>
        <taxon>Agaricomycetes</taxon>
        <taxon>Agaricomycetidae</taxon>
        <taxon>Agaricales</taxon>
        <taxon>Pleurotineae</taxon>
        <taxon>Pterulaceae</taxon>
        <taxon>Pterulicium</taxon>
    </lineage>
</organism>
<dbReference type="AlphaFoldDB" id="A0A5C3QBG7"/>
<name>A0A5C3QBG7_9AGAR</name>
<feature type="region of interest" description="Disordered" evidence="1">
    <location>
        <begin position="1"/>
        <end position="75"/>
    </location>
</feature>
<evidence type="ECO:0000256" key="1">
    <source>
        <dbReference type="SAM" id="MobiDB-lite"/>
    </source>
</evidence>
<sequence length="75" mass="8102">MSSSSAPMEPTSASTCSSMALAAPSRRKELRRSAAPTTTCGVNEVSKSSDRGNKLDKRKPRQSRSDGEWEGRKKS</sequence>
<proteinExistence type="predicted"/>
<evidence type="ECO:0000313" key="3">
    <source>
        <dbReference type="Proteomes" id="UP000305067"/>
    </source>
</evidence>
<gene>
    <name evidence="2" type="ORF">BDV98DRAFT_577166</name>
</gene>
<reference evidence="2 3" key="1">
    <citation type="journal article" date="2019" name="Nat. Ecol. Evol.">
        <title>Megaphylogeny resolves global patterns of mushroom evolution.</title>
        <authorList>
            <person name="Varga T."/>
            <person name="Krizsan K."/>
            <person name="Foldi C."/>
            <person name="Dima B."/>
            <person name="Sanchez-Garcia M."/>
            <person name="Sanchez-Ramirez S."/>
            <person name="Szollosi G.J."/>
            <person name="Szarkandi J.G."/>
            <person name="Papp V."/>
            <person name="Albert L."/>
            <person name="Andreopoulos W."/>
            <person name="Angelini C."/>
            <person name="Antonin V."/>
            <person name="Barry K.W."/>
            <person name="Bougher N.L."/>
            <person name="Buchanan P."/>
            <person name="Buyck B."/>
            <person name="Bense V."/>
            <person name="Catcheside P."/>
            <person name="Chovatia M."/>
            <person name="Cooper J."/>
            <person name="Damon W."/>
            <person name="Desjardin D."/>
            <person name="Finy P."/>
            <person name="Geml J."/>
            <person name="Haridas S."/>
            <person name="Hughes K."/>
            <person name="Justo A."/>
            <person name="Karasinski D."/>
            <person name="Kautmanova I."/>
            <person name="Kiss B."/>
            <person name="Kocsube S."/>
            <person name="Kotiranta H."/>
            <person name="LaButti K.M."/>
            <person name="Lechner B.E."/>
            <person name="Liimatainen K."/>
            <person name="Lipzen A."/>
            <person name="Lukacs Z."/>
            <person name="Mihaltcheva S."/>
            <person name="Morgado L.N."/>
            <person name="Niskanen T."/>
            <person name="Noordeloos M.E."/>
            <person name="Ohm R.A."/>
            <person name="Ortiz-Santana B."/>
            <person name="Ovrebo C."/>
            <person name="Racz N."/>
            <person name="Riley R."/>
            <person name="Savchenko A."/>
            <person name="Shiryaev A."/>
            <person name="Soop K."/>
            <person name="Spirin V."/>
            <person name="Szebenyi C."/>
            <person name="Tomsovsky M."/>
            <person name="Tulloss R.E."/>
            <person name="Uehling J."/>
            <person name="Grigoriev I.V."/>
            <person name="Vagvolgyi C."/>
            <person name="Papp T."/>
            <person name="Martin F.M."/>
            <person name="Miettinen O."/>
            <person name="Hibbett D.S."/>
            <person name="Nagy L.G."/>
        </authorList>
    </citation>
    <scope>NUCLEOTIDE SEQUENCE [LARGE SCALE GENOMIC DNA]</scope>
    <source>
        <strain evidence="2 3">CBS 309.79</strain>
    </source>
</reference>
<dbReference type="EMBL" id="ML178874">
    <property type="protein sequence ID" value="TFK95783.1"/>
    <property type="molecule type" value="Genomic_DNA"/>
</dbReference>